<sequence>MTNRSNDAAELVEVWRGDILESTHRGHAVICRSDGEIVAQWGAPEAIIYPRSSCKMLQALPLIESGAADAAGLGTEQLALSCASHKGALIHTERVSDWLGTLDLGESDLRCGNQFPTDGPEADRLRATGEGACQLHNNCSGKHAGFLTLNKHLGGGADYHEIDHPVQRMVKDAYEEMTGETSPGFGIDGCSAPNHASSLHGFARAMARMADPSSLGGVRGAAAERLVAAMRQHPLLVAGEGRACSEMMAAMPNATAIKTGAEAVFIAILPEQKLGVALKIEDGTTRGAECAIAALLARLGVADPAHPMIAKRLTPTLRNWRGTVTGDIRPSVGLWADGAKL</sequence>
<dbReference type="OrthoDB" id="9780674at2"/>
<keyword evidence="2" id="KW-1185">Reference proteome</keyword>
<dbReference type="RefSeq" id="WP_097928500.1">
    <property type="nucleotide sequence ID" value="NZ_OCTN01000001.1"/>
</dbReference>
<name>A0A2C9CP36_9RHOB</name>
<reference evidence="2" key="1">
    <citation type="submission" date="2017-09" db="EMBL/GenBank/DDBJ databases">
        <authorList>
            <person name="Varghese N."/>
            <person name="Submissions S."/>
        </authorList>
    </citation>
    <scope>NUCLEOTIDE SEQUENCE [LARGE SCALE GENOMIC DNA]</scope>
    <source>
        <strain evidence="2">C7</strain>
    </source>
</reference>
<accession>A0A2C9CP36</accession>
<dbReference type="Pfam" id="PF06089">
    <property type="entry name" value="Asparaginase_II"/>
    <property type="match status" value="1"/>
</dbReference>
<dbReference type="EMBL" id="OCTN01000001">
    <property type="protein sequence ID" value="SOH92955.1"/>
    <property type="molecule type" value="Genomic_DNA"/>
</dbReference>
<dbReference type="AlphaFoldDB" id="A0A2C9CP36"/>
<protein>
    <submittedName>
        <fullName evidence="1">Asparaginase</fullName>
    </submittedName>
</protein>
<gene>
    <name evidence="1" type="ORF">SAMN06273572_101806</name>
</gene>
<organism evidence="1 2">
    <name type="scientific">Pontivivens marinum</name>
    <dbReference type="NCBI Taxonomy" id="1690039"/>
    <lineage>
        <taxon>Bacteria</taxon>
        <taxon>Pseudomonadati</taxon>
        <taxon>Pseudomonadota</taxon>
        <taxon>Alphaproteobacteria</taxon>
        <taxon>Rhodobacterales</taxon>
        <taxon>Paracoccaceae</taxon>
        <taxon>Pontivivens</taxon>
    </lineage>
</organism>
<dbReference type="Proteomes" id="UP000220034">
    <property type="component" value="Unassembled WGS sequence"/>
</dbReference>
<dbReference type="InterPro" id="IPR010349">
    <property type="entry name" value="Asparaginase_II"/>
</dbReference>
<evidence type="ECO:0000313" key="2">
    <source>
        <dbReference type="Proteomes" id="UP000220034"/>
    </source>
</evidence>
<dbReference type="PANTHER" id="PTHR42110:SF1">
    <property type="entry name" value="L-ASPARAGINASE, PUTATIVE (AFU_ORTHOLOGUE AFUA_3G11890)-RELATED"/>
    <property type="match status" value="1"/>
</dbReference>
<dbReference type="PANTHER" id="PTHR42110">
    <property type="entry name" value="L-ASPARAGINASE, PUTATIVE (AFU_ORTHOLOGUE AFUA_3G11890)-RELATED"/>
    <property type="match status" value="1"/>
</dbReference>
<evidence type="ECO:0000313" key="1">
    <source>
        <dbReference type="EMBL" id="SOH92955.1"/>
    </source>
</evidence>
<proteinExistence type="predicted"/>